<accession>A0ABM8C265</accession>
<dbReference type="RefSeq" id="WP_281912494.1">
    <property type="nucleotide sequence ID" value="NZ_AP026966.1"/>
</dbReference>
<evidence type="ECO:0000313" key="2">
    <source>
        <dbReference type="Proteomes" id="UP001163336"/>
    </source>
</evidence>
<gene>
    <name evidence="1" type="ORF">MasN3_07640</name>
</gene>
<sequence>MNKPPSLLSLFLALAALAVFGFLGARYMLSSHKDSTSQQLGLVWPDIAAMPEGDRNFLVELAHTCNLTVREPVRAEVVDCLRSVPMTQQAKGRLEGLIKQAPQTPTQG</sequence>
<proteinExistence type="predicted"/>
<dbReference type="Proteomes" id="UP001163336">
    <property type="component" value="Chromosome"/>
</dbReference>
<reference evidence="1" key="1">
    <citation type="submission" date="2022-11" db="EMBL/GenBank/DDBJ databases">
        <title>Isolation and characterization of PLA-degrading bacterium Massilia sp. from Antarctic soil.</title>
        <authorList>
            <person name="Sato K."/>
            <person name="Gomez-Fuentes C."/>
            <person name="Ahmad S.A."/>
            <person name="Zulkharnain A."/>
        </authorList>
    </citation>
    <scope>NUCLEOTIDE SEQUENCE</scope>
    <source>
        <strain evidence="1">N-3</strain>
    </source>
</reference>
<evidence type="ECO:0000313" key="1">
    <source>
        <dbReference type="EMBL" id="BDT57270.1"/>
    </source>
</evidence>
<organism evidence="1 2">
    <name type="scientific">Massilia varians</name>
    <dbReference type="NCBI Taxonomy" id="457921"/>
    <lineage>
        <taxon>Bacteria</taxon>
        <taxon>Pseudomonadati</taxon>
        <taxon>Pseudomonadota</taxon>
        <taxon>Betaproteobacteria</taxon>
        <taxon>Burkholderiales</taxon>
        <taxon>Oxalobacteraceae</taxon>
        <taxon>Telluria group</taxon>
        <taxon>Massilia</taxon>
    </lineage>
</organism>
<name>A0ABM8C265_9BURK</name>
<keyword evidence="2" id="KW-1185">Reference proteome</keyword>
<protein>
    <submittedName>
        <fullName evidence="1">Uncharacterized protein</fullName>
    </submittedName>
</protein>
<dbReference type="EMBL" id="AP026966">
    <property type="protein sequence ID" value="BDT57270.1"/>
    <property type="molecule type" value="Genomic_DNA"/>
</dbReference>